<comment type="subcellular location">
    <subcellularLocation>
        <location evidence="1">Mitochondrion</location>
    </subcellularLocation>
</comment>
<feature type="region of interest" description="Disordered" evidence="5">
    <location>
        <begin position="135"/>
        <end position="161"/>
    </location>
</feature>
<evidence type="ECO:0000256" key="1">
    <source>
        <dbReference type="ARBA" id="ARBA00004173"/>
    </source>
</evidence>
<dbReference type="Pfam" id="PF08213">
    <property type="entry name" value="COX24_C"/>
    <property type="match status" value="1"/>
</dbReference>
<dbReference type="InterPro" id="IPR013177">
    <property type="entry name" value="Ribosomal_mS38_C"/>
</dbReference>
<evidence type="ECO:0000256" key="3">
    <source>
        <dbReference type="ARBA" id="ARBA00035647"/>
    </source>
</evidence>
<accession>A0ABD2SST2</accession>
<keyword evidence="9" id="KW-1185">Reference proteome</keyword>
<feature type="domain" description="Ribosomal protein mS38 C-terminal" evidence="7">
    <location>
        <begin position="131"/>
        <end position="161"/>
    </location>
</feature>
<feature type="transmembrane region" description="Helical" evidence="6">
    <location>
        <begin position="7"/>
        <end position="29"/>
    </location>
</feature>
<dbReference type="EMBL" id="JBJKTR010000014">
    <property type="protein sequence ID" value="KAL3346964.1"/>
    <property type="molecule type" value="Genomic_DNA"/>
</dbReference>
<gene>
    <name evidence="8" type="ORF">AABB24_025407</name>
</gene>
<sequence>KTLADAILCYFFFLFLVVLELLLQMASILRKALKNQFQSATTRIINNLNKSKPAILSSTPPQPPILAHPSCSRRNQIPFCLQRETEDVSPCSLVYPSFSFGLFLNPISQIGVIKSENDGGVAVEEDSLKIWADSVKKKRKKKMNKHKLKKLRKRLRRKTKA</sequence>
<evidence type="ECO:0000256" key="2">
    <source>
        <dbReference type="ARBA" id="ARBA00023128"/>
    </source>
</evidence>
<proteinExistence type="inferred from homology"/>
<dbReference type="Proteomes" id="UP001627284">
    <property type="component" value="Unassembled WGS sequence"/>
</dbReference>
<organism evidence="8 9">
    <name type="scientific">Solanum stoloniferum</name>
    <dbReference type="NCBI Taxonomy" id="62892"/>
    <lineage>
        <taxon>Eukaryota</taxon>
        <taxon>Viridiplantae</taxon>
        <taxon>Streptophyta</taxon>
        <taxon>Embryophyta</taxon>
        <taxon>Tracheophyta</taxon>
        <taxon>Spermatophyta</taxon>
        <taxon>Magnoliopsida</taxon>
        <taxon>eudicotyledons</taxon>
        <taxon>Gunneridae</taxon>
        <taxon>Pentapetalae</taxon>
        <taxon>asterids</taxon>
        <taxon>lamiids</taxon>
        <taxon>Solanales</taxon>
        <taxon>Solanaceae</taxon>
        <taxon>Solanoideae</taxon>
        <taxon>Solaneae</taxon>
        <taxon>Solanum</taxon>
    </lineage>
</organism>
<dbReference type="PANTHER" id="PTHR32035:SF3">
    <property type="entry name" value="SMALL RIBOSOMAL SUBUNIT PROTEIN MS38"/>
    <property type="match status" value="1"/>
</dbReference>
<evidence type="ECO:0000313" key="9">
    <source>
        <dbReference type="Proteomes" id="UP001627284"/>
    </source>
</evidence>
<dbReference type="AlphaFoldDB" id="A0ABD2SST2"/>
<evidence type="ECO:0000259" key="7">
    <source>
        <dbReference type="SMART" id="SM01155"/>
    </source>
</evidence>
<comment type="caution">
    <text evidence="8">The sequence shown here is derived from an EMBL/GenBank/DDBJ whole genome shotgun (WGS) entry which is preliminary data.</text>
</comment>
<keyword evidence="6" id="KW-1133">Transmembrane helix</keyword>
<evidence type="ECO:0000256" key="5">
    <source>
        <dbReference type="SAM" id="MobiDB-lite"/>
    </source>
</evidence>
<dbReference type="SMART" id="SM01155">
    <property type="entry name" value="DUF1713"/>
    <property type="match status" value="1"/>
</dbReference>
<evidence type="ECO:0000256" key="6">
    <source>
        <dbReference type="SAM" id="Phobius"/>
    </source>
</evidence>
<keyword evidence="6" id="KW-0812">Transmembrane</keyword>
<protein>
    <recommendedName>
        <fullName evidence="4">Small ribosomal subunit protein mS38</fullName>
    </recommendedName>
</protein>
<name>A0ABD2SST2_9SOLN</name>
<feature type="compositionally biased region" description="Basic residues" evidence="5">
    <location>
        <begin position="136"/>
        <end position="161"/>
    </location>
</feature>
<comment type="similarity">
    <text evidence="3">Belongs to the mitochondrion-specific ribosomal protein mS38 family.</text>
</comment>
<evidence type="ECO:0000256" key="4">
    <source>
        <dbReference type="ARBA" id="ARBA00035682"/>
    </source>
</evidence>
<dbReference type="GO" id="GO:0005739">
    <property type="term" value="C:mitochondrion"/>
    <property type="evidence" value="ECO:0007669"/>
    <property type="project" value="UniProtKB-SubCell"/>
</dbReference>
<keyword evidence="2" id="KW-0496">Mitochondrion</keyword>
<reference evidence="8 9" key="1">
    <citation type="submission" date="2024-05" db="EMBL/GenBank/DDBJ databases">
        <title>De novo assembly of an allotetraploid wild potato.</title>
        <authorList>
            <person name="Hosaka A.J."/>
        </authorList>
    </citation>
    <scope>NUCLEOTIDE SEQUENCE [LARGE SCALE GENOMIC DNA]</scope>
    <source>
        <tissue evidence="8">Young leaves</tissue>
    </source>
</reference>
<evidence type="ECO:0000313" key="8">
    <source>
        <dbReference type="EMBL" id="KAL3346964.1"/>
    </source>
</evidence>
<keyword evidence="6" id="KW-0472">Membrane</keyword>
<dbReference type="PANTHER" id="PTHR32035">
    <property type="entry name" value="AURORA KINASE A-INTERACTING PROTEIN"/>
    <property type="match status" value="1"/>
</dbReference>
<feature type="non-terminal residue" evidence="8">
    <location>
        <position position="1"/>
    </location>
</feature>